<dbReference type="InterPro" id="IPR001584">
    <property type="entry name" value="Integrase_cat-core"/>
</dbReference>
<feature type="domain" description="Integrase catalytic" evidence="2">
    <location>
        <begin position="165"/>
        <end position="339"/>
    </location>
</feature>
<name>A0A1I6BNI8_9PSEU</name>
<dbReference type="NCBIfam" id="NF033577">
    <property type="entry name" value="transpos_IS481"/>
    <property type="match status" value="1"/>
</dbReference>
<dbReference type="InterPro" id="IPR012337">
    <property type="entry name" value="RNaseH-like_sf"/>
</dbReference>
<protein>
    <submittedName>
        <fullName evidence="3">Transposase</fullName>
    </submittedName>
</protein>
<feature type="region of interest" description="Disordered" evidence="1">
    <location>
        <begin position="1"/>
        <end position="24"/>
    </location>
</feature>
<dbReference type="GO" id="GO:0015074">
    <property type="term" value="P:DNA integration"/>
    <property type="evidence" value="ECO:0007669"/>
    <property type="project" value="InterPro"/>
</dbReference>
<reference evidence="3 4" key="1">
    <citation type="submission" date="2016-10" db="EMBL/GenBank/DDBJ databases">
        <authorList>
            <person name="de Groot N.N."/>
        </authorList>
    </citation>
    <scope>NUCLEOTIDE SEQUENCE [LARGE SCALE GENOMIC DNA]</scope>
    <source>
        <strain evidence="3 4">DSM 44637</strain>
    </source>
</reference>
<sequence>MRSATNSSSEQKDPSVHHRNAPLSVEGRRRLVARCQTCPIAHVAAEMGISRQCASKWVNRWRRYGEAGLLDRPSVPRHQPTATPAEAVARIEQLRRQRKHSARRIATELAAEGIAVSVRTVGRHLLQLGLNRRRFLDPTGDSNRQPRRIIARWPGHMVHLDVKKTGRIPDGGGWRVHGKGSTQDKRARRGRTRGGRARCVYLHSAVDGYSRLAYTEALPDEKARTAIGFVHRARAFFAAHSITHIHRLVTDNGACYRANDFATVLRGARHQRITPYTPRHNGKVERYNRILAEEFLYAHVWLSEEHRTAALAVWNIHYNYHRPHTAAGNQPPVTRLHAGVTNVMASY</sequence>
<dbReference type="EMBL" id="FOWC01000044">
    <property type="protein sequence ID" value="SFQ82444.1"/>
    <property type="molecule type" value="Genomic_DNA"/>
</dbReference>
<dbReference type="PANTHER" id="PTHR35004">
    <property type="entry name" value="TRANSPOSASE RV3428C-RELATED"/>
    <property type="match status" value="1"/>
</dbReference>
<dbReference type="AlphaFoldDB" id="A0A1I6BNI8"/>
<accession>A0A1I6BNI8</accession>
<dbReference type="InterPro" id="IPR047656">
    <property type="entry name" value="IS481-like_transpos"/>
</dbReference>
<gene>
    <name evidence="3" type="ORF">SAMN05421854_1441</name>
</gene>
<dbReference type="Pfam" id="PF13683">
    <property type="entry name" value="rve_3"/>
    <property type="match status" value="1"/>
</dbReference>
<proteinExistence type="predicted"/>
<dbReference type="GO" id="GO:0003676">
    <property type="term" value="F:nucleic acid binding"/>
    <property type="evidence" value="ECO:0007669"/>
    <property type="project" value="InterPro"/>
</dbReference>
<evidence type="ECO:0000313" key="3">
    <source>
        <dbReference type="EMBL" id="SFQ82444.1"/>
    </source>
</evidence>
<dbReference type="Gene3D" id="3.30.420.10">
    <property type="entry name" value="Ribonuclease H-like superfamily/Ribonuclease H"/>
    <property type="match status" value="1"/>
</dbReference>
<dbReference type="SUPFAM" id="SSF53098">
    <property type="entry name" value="Ribonuclease H-like"/>
    <property type="match status" value="1"/>
</dbReference>
<evidence type="ECO:0000256" key="1">
    <source>
        <dbReference type="SAM" id="MobiDB-lite"/>
    </source>
</evidence>
<dbReference type="PANTHER" id="PTHR35004:SF7">
    <property type="entry name" value="INTEGRASE PROTEIN"/>
    <property type="match status" value="1"/>
</dbReference>
<dbReference type="PROSITE" id="PS50994">
    <property type="entry name" value="INTEGRASE"/>
    <property type="match status" value="1"/>
</dbReference>
<dbReference type="Pfam" id="PF13565">
    <property type="entry name" value="HTH_32"/>
    <property type="match status" value="1"/>
</dbReference>
<feature type="region of interest" description="Disordered" evidence="1">
    <location>
        <begin position="169"/>
        <end position="192"/>
    </location>
</feature>
<dbReference type="InterPro" id="IPR036397">
    <property type="entry name" value="RNaseH_sf"/>
</dbReference>
<evidence type="ECO:0000259" key="2">
    <source>
        <dbReference type="PROSITE" id="PS50994"/>
    </source>
</evidence>
<organism evidence="3 4">
    <name type="scientific">Amycolatopsis rubida</name>
    <dbReference type="NCBI Taxonomy" id="112413"/>
    <lineage>
        <taxon>Bacteria</taxon>
        <taxon>Bacillati</taxon>
        <taxon>Actinomycetota</taxon>
        <taxon>Actinomycetes</taxon>
        <taxon>Pseudonocardiales</taxon>
        <taxon>Pseudonocardiaceae</taxon>
        <taxon>Amycolatopsis</taxon>
    </lineage>
</organism>
<dbReference type="Proteomes" id="UP000199137">
    <property type="component" value="Unassembled WGS sequence"/>
</dbReference>
<feature type="non-terminal residue" evidence="3">
    <location>
        <position position="347"/>
    </location>
</feature>
<dbReference type="SUPFAM" id="SSF46689">
    <property type="entry name" value="Homeodomain-like"/>
    <property type="match status" value="1"/>
</dbReference>
<dbReference type="InterPro" id="IPR009057">
    <property type="entry name" value="Homeodomain-like_sf"/>
</dbReference>
<evidence type="ECO:0000313" key="4">
    <source>
        <dbReference type="Proteomes" id="UP000199137"/>
    </source>
</evidence>